<keyword evidence="10" id="KW-1185">Reference proteome</keyword>
<dbReference type="Pfam" id="PF01925">
    <property type="entry name" value="TauE"/>
    <property type="match status" value="1"/>
</dbReference>
<proteinExistence type="inferred from homology"/>
<keyword evidence="7 8" id="KW-0472">Membrane</keyword>
<protein>
    <recommendedName>
        <fullName evidence="8">Probable membrane transporter protein</fullName>
    </recommendedName>
</protein>
<accession>A0A1G8CP43</accession>
<evidence type="ECO:0000256" key="8">
    <source>
        <dbReference type="RuleBase" id="RU363041"/>
    </source>
</evidence>
<evidence type="ECO:0000313" key="9">
    <source>
        <dbReference type="EMBL" id="SDH47327.1"/>
    </source>
</evidence>
<dbReference type="PANTHER" id="PTHR30269">
    <property type="entry name" value="TRANSMEMBRANE PROTEIN YFCA"/>
    <property type="match status" value="1"/>
</dbReference>
<dbReference type="OrthoDB" id="9807082at2"/>
<dbReference type="AlphaFoldDB" id="A0A1G8CP43"/>
<feature type="transmembrane region" description="Helical" evidence="8">
    <location>
        <begin position="209"/>
        <end position="230"/>
    </location>
</feature>
<keyword evidence="3" id="KW-0813">Transport</keyword>
<dbReference type="RefSeq" id="WP_091936584.1">
    <property type="nucleotide sequence ID" value="NZ_FNCY01000006.1"/>
</dbReference>
<evidence type="ECO:0000256" key="3">
    <source>
        <dbReference type="ARBA" id="ARBA00022448"/>
    </source>
</evidence>
<keyword evidence="6 8" id="KW-1133">Transmembrane helix</keyword>
<evidence type="ECO:0000256" key="1">
    <source>
        <dbReference type="ARBA" id="ARBA00004651"/>
    </source>
</evidence>
<dbReference type="STRING" id="83767.SAMN05660652_01715"/>
<evidence type="ECO:0000256" key="7">
    <source>
        <dbReference type="ARBA" id="ARBA00023136"/>
    </source>
</evidence>
<dbReference type="InterPro" id="IPR002781">
    <property type="entry name" value="TM_pro_TauE-like"/>
</dbReference>
<feature type="transmembrane region" description="Helical" evidence="8">
    <location>
        <begin position="237"/>
        <end position="258"/>
    </location>
</feature>
<evidence type="ECO:0000256" key="5">
    <source>
        <dbReference type="ARBA" id="ARBA00022692"/>
    </source>
</evidence>
<dbReference type="Proteomes" id="UP000198607">
    <property type="component" value="Unassembled WGS sequence"/>
</dbReference>
<reference evidence="9 10" key="1">
    <citation type="submission" date="2016-10" db="EMBL/GenBank/DDBJ databases">
        <authorList>
            <person name="de Groot N.N."/>
        </authorList>
    </citation>
    <scope>NUCLEOTIDE SEQUENCE [LARGE SCALE GENOMIC DNA]</scope>
    <source>
        <strain evidence="9 10">DSM 5885</strain>
    </source>
</reference>
<sequence>MFLDFLLIAVAALAAGFVNAIAGGGTFFSFPAFVAAGVPPALASASNNVGLWPGNGMAAFAYRRELWAVRAHLPFLSFVTLAGSTAGAALLYWIGNDGFARLLPALVVFATALFAYAEQIRGWVLRIAQRQTSGAEPRAGGSLASALGLGIVAVYGGFFGGGVNLMVLASLSLMGYRDIQQSNAIKNYLAVLIIASVFAVFIVQGGIAWGQTLVCAVGAMTGGFVGASVAKKMPVGWLRGMVIFVGIALTVIYTWQYWIKPALA</sequence>
<name>A0A1G8CP43_9RHOO</name>
<feature type="transmembrane region" description="Helical" evidence="8">
    <location>
        <begin position="185"/>
        <end position="203"/>
    </location>
</feature>
<comment type="subcellular location">
    <subcellularLocation>
        <location evidence="1 8">Cell membrane</location>
        <topology evidence="1 8">Multi-pass membrane protein</topology>
    </subcellularLocation>
</comment>
<dbReference type="EMBL" id="FNCY01000006">
    <property type="protein sequence ID" value="SDH47327.1"/>
    <property type="molecule type" value="Genomic_DNA"/>
</dbReference>
<keyword evidence="5 8" id="KW-0812">Transmembrane</keyword>
<feature type="transmembrane region" description="Helical" evidence="8">
    <location>
        <begin position="99"/>
        <end position="117"/>
    </location>
</feature>
<evidence type="ECO:0000256" key="6">
    <source>
        <dbReference type="ARBA" id="ARBA00022989"/>
    </source>
</evidence>
<evidence type="ECO:0000256" key="4">
    <source>
        <dbReference type="ARBA" id="ARBA00022475"/>
    </source>
</evidence>
<keyword evidence="4 8" id="KW-1003">Cell membrane</keyword>
<gene>
    <name evidence="9" type="ORF">SAMN05660652_01715</name>
</gene>
<dbReference type="InterPro" id="IPR052017">
    <property type="entry name" value="TSUP"/>
</dbReference>
<dbReference type="PANTHER" id="PTHR30269:SF0">
    <property type="entry name" value="MEMBRANE TRANSPORTER PROTEIN YFCA-RELATED"/>
    <property type="match status" value="1"/>
</dbReference>
<comment type="similarity">
    <text evidence="2 8">Belongs to the 4-toluene sulfonate uptake permease (TSUP) (TC 2.A.102) family.</text>
</comment>
<organism evidence="9 10">
    <name type="scientific">Propionivibrio dicarboxylicus</name>
    <dbReference type="NCBI Taxonomy" id="83767"/>
    <lineage>
        <taxon>Bacteria</taxon>
        <taxon>Pseudomonadati</taxon>
        <taxon>Pseudomonadota</taxon>
        <taxon>Betaproteobacteria</taxon>
        <taxon>Rhodocyclales</taxon>
        <taxon>Rhodocyclaceae</taxon>
        <taxon>Propionivibrio</taxon>
    </lineage>
</organism>
<evidence type="ECO:0000256" key="2">
    <source>
        <dbReference type="ARBA" id="ARBA00009142"/>
    </source>
</evidence>
<feature type="transmembrane region" description="Helical" evidence="8">
    <location>
        <begin position="73"/>
        <end position="92"/>
    </location>
</feature>
<evidence type="ECO:0000313" key="10">
    <source>
        <dbReference type="Proteomes" id="UP000198607"/>
    </source>
</evidence>
<dbReference type="GO" id="GO:0005886">
    <property type="term" value="C:plasma membrane"/>
    <property type="evidence" value="ECO:0007669"/>
    <property type="project" value="UniProtKB-SubCell"/>
</dbReference>
<feature type="transmembrane region" description="Helical" evidence="8">
    <location>
        <begin position="146"/>
        <end position="173"/>
    </location>
</feature>